<keyword evidence="2" id="KW-0812">Transmembrane</keyword>
<proteinExistence type="predicted"/>
<keyword evidence="4" id="KW-1185">Reference proteome</keyword>
<feature type="compositionally biased region" description="Pro residues" evidence="1">
    <location>
        <begin position="77"/>
        <end position="162"/>
    </location>
</feature>
<dbReference type="PRINTS" id="PR01217">
    <property type="entry name" value="PRICHEXTENSN"/>
</dbReference>
<dbReference type="Proteomes" id="UP000245207">
    <property type="component" value="Unassembled WGS sequence"/>
</dbReference>
<keyword evidence="2" id="KW-1133">Transmembrane helix</keyword>
<keyword evidence="2" id="KW-0472">Membrane</keyword>
<evidence type="ECO:0000313" key="4">
    <source>
        <dbReference type="Proteomes" id="UP000245207"/>
    </source>
</evidence>
<accession>A0A2U1LWT2</accession>
<reference evidence="3 4" key="1">
    <citation type="journal article" date="2018" name="Mol. Plant">
        <title>The genome of Artemisia annua provides insight into the evolution of Asteraceae family and artemisinin biosynthesis.</title>
        <authorList>
            <person name="Shen Q."/>
            <person name="Zhang L."/>
            <person name="Liao Z."/>
            <person name="Wang S."/>
            <person name="Yan T."/>
            <person name="Shi P."/>
            <person name="Liu M."/>
            <person name="Fu X."/>
            <person name="Pan Q."/>
            <person name="Wang Y."/>
            <person name="Lv Z."/>
            <person name="Lu X."/>
            <person name="Zhang F."/>
            <person name="Jiang W."/>
            <person name="Ma Y."/>
            <person name="Chen M."/>
            <person name="Hao X."/>
            <person name="Li L."/>
            <person name="Tang Y."/>
            <person name="Lv G."/>
            <person name="Zhou Y."/>
            <person name="Sun X."/>
            <person name="Brodelius P.E."/>
            <person name="Rose J.K.C."/>
            <person name="Tang K."/>
        </authorList>
    </citation>
    <scope>NUCLEOTIDE SEQUENCE [LARGE SCALE GENOMIC DNA]</scope>
    <source>
        <strain evidence="4">cv. Huhao1</strain>
        <tissue evidence="3">Leaf</tissue>
    </source>
</reference>
<feature type="transmembrane region" description="Helical" evidence="2">
    <location>
        <begin position="34"/>
        <end position="54"/>
    </location>
</feature>
<feature type="region of interest" description="Disordered" evidence="1">
    <location>
        <begin position="77"/>
        <end position="166"/>
    </location>
</feature>
<name>A0A2U1LWT2_ARTAN</name>
<evidence type="ECO:0000256" key="1">
    <source>
        <dbReference type="SAM" id="MobiDB-lite"/>
    </source>
</evidence>
<gene>
    <name evidence="3" type="ORF">CTI12_AA445420</name>
</gene>
<dbReference type="EMBL" id="PKPP01007409">
    <property type="protein sequence ID" value="PWA53476.1"/>
    <property type="molecule type" value="Genomic_DNA"/>
</dbReference>
<dbReference type="AlphaFoldDB" id="A0A2U1LWT2"/>
<organism evidence="3 4">
    <name type="scientific">Artemisia annua</name>
    <name type="common">Sweet wormwood</name>
    <dbReference type="NCBI Taxonomy" id="35608"/>
    <lineage>
        <taxon>Eukaryota</taxon>
        <taxon>Viridiplantae</taxon>
        <taxon>Streptophyta</taxon>
        <taxon>Embryophyta</taxon>
        <taxon>Tracheophyta</taxon>
        <taxon>Spermatophyta</taxon>
        <taxon>Magnoliopsida</taxon>
        <taxon>eudicotyledons</taxon>
        <taxon>Gunneridae</taxon>
        <taxon>Pentapetalae</taxon>
        <taxon>asterids</taxon>
        <taxon>campanulids</taxon>
        <taxon>Asterales</taxon>
        <taxon>Asteraceae</taxon>
        <taxon>Asteroideae</taxon>
        <taxon>Anthemideae</taxon>
        <taxon>Artemisiinae</taxon>
        <taxon>Artemisia</taxon>
    </lineage>
</organism>
<evidence type="ECO:0000256" key="2">
    <source>
        <dbReference type="SAM" id="Phobius"/>
    </source>
</evidence>
<evidence type="ECO:0000313" key="3">
    <source>
        <dbReference type="EMBL" id="PWA53476.1"/>
    </source>
</evidence>
<comment type="caution">
    <text evidence="3">The sequence shown here is derived from an EMBL/GenBank/DDBJ whole genome shotgun (WGS) entry which is preliminary data.</text>
</comment>
<sequence>MLFIGAYYFKVTYVTRISSFPSSQQFDHFVVGEMSWSCLSFCGILLLLLFNLTLTRSNVTDLPIHCEYPCQPAPTRPSYGYPPPPSPKSPPVEPVYESPPPPKKPPTPPPSEPVYGTPPQPKEPSCEPPPASPMPTGPVYGGPPPAPPLPTGPLYGGPPTPQLPGNCQPAMQNCVYPPPNPNQNVYQPYDSAHHLQLNCLQILVLMFLVVLHS</sequence>
<protein>
    <submittedName>
        <fullName evidence="3">Uncharacterized protein</fullName>
    </submittedName>
</protein>